<feature type="transmembrane region" description="Helical" evidence="1">
    <location>
        <begin position="6"/>
        <end position="28"/>
    </location>
</feature>
<sequence>MEISAAWIHTLLYLFLIIASIHVFHILIISEKLTLNHQTVRVKKLPPLPLRFNSDGTFKILQVADMHFGNGMVTRCKDVLESEFEVCSDLNSTRFLEKMIQVEKPDFVAFTGIVI</sequence>
<dbReference type="GO" id="GO:0005737">
    <property type="term" value="C:cytoplasm"/>
    <property type="evidence" value="ECO:0007669"/>
    <property type="project" value="TreeGrafter"/>
</dbReference>
<dbReference type="PANTHER" id="PTHR32440:SF2">
    <property type="entry name" value="INACTIVE PURPLE ACID PHOSPHATASE 28-RELATED"/>
    <property type="match status" value="1"/>
</dbReference>
<keyword evidence="1" id="KW-0812">Transmembrane</keyword>
<dbReference type="EMBL" id="OU503043">
    <property type="protein sequence ID" value="CAI9766440.1"/>
    <property type="molecule type" value="Genomic_DNA"/>
</dbReference>
<keyword evidence="1" id="KW-1133">Transmembrane helix</keyword>
<keyword evidence="1" id="KW-0472">Membrane</keyword>
<evidence type="ECO:0000313" key="3">
    <source>
        <dbReference type="Proteomes" id="UP000834106"/>
    </source>
</evidence>
<protein>
    <recommendedName>
        <fullName evidence="4">Calcineurin-like phosphoesterase domain-containing protein</fullName>
    </recommendedName>
</protein>
<dbReference type="GO" id="GO:0016788">
    <property type="term" value="F:hydrolase activity, acting on ester bonds"/>
    <property type="evidence" value="ECO:0007669"/>
    <property type="project" value="TreeGrafter"/>
</dbReference>
<dbReference type="PANTHER" id="PTHR32440">
    <property type="entry name" value="PHOSPHATASE DCR2-RELATED-RELATED"/>
    <property type="match status" value="1"/>
</dbReference>
<name>A0AAD1ZFK3_9LAMI</name>
<evidence type="ECO:0000313" key="2">
    <source>
        <dbReference type="EMBL" id="CAI9766440.1"/>
    </source>
</evidence>
<gene>
    <name evidence="2" type="ORF">FPE_LOCUS13870</name>
</gene>
<organism evidence="2 3">
    <name type="scientific">Fraxinus pennsylvanica</name>
    <dbReference type="NCBI Taxonomy" id="56036"/>
    <lineage>
        <taxon>Eukaryota</taxon>
        <taxon>Viridiplantae</taxon>
        <taxon>Streptophyta</taxon>
        <taxon>Embryophyta</taxon>
        <taxon>Tracheophyta</taxon>
        <taxon>Spermatophyta</taxon>
        <taxon>Magnoliopsida</taxon>
        <taxon>eudicotyledons</taxon>
        <taxon>Gunneridae</taxon>
        <taxon>Pentapetalae</taxon>
        <taxon>asterids</taxon>
        <taxon>lamiids</taxon>
        <taxon>Lamiales</taxon>
        <taxon>Oleaceae</taxon>
        <taxon>Oleeae</taxon>
        <taxon>Fraxinus</taxon>
    </lineage>
</organism>
<evidence type="ECO:0000256" key="1">
    <source>
        <dbReference type="SAM" id="Phobius"/>
    </source>
</evidence>
<proteinExistence type="predicted"/>
<dbReference type="SUPFAM" id="SSF56300">
    <property type="entry name" value="Metallo-dependent phosphatases"/>
    <property type="match status" value="1"/>
</dbReference>
<reference evidence="2" key="1">
    <citation type="submission" date="2023-05" db="EMBL/GenBank/DDBJ databases">
        <authorList>
            <person name="Huff M."/>
        </authorList>
    </citation>
    <scope>NUCLEOTIDE SEQUENCE</scope>
</reference>
<dbReference type="InterPro" id="IPR029052">
    <property type="entry name" value="Metallo-depent_PP-like"/>
</dbReference>
<accession>A0AAD1ZFK3</accession>
<dbReference type="Proteomes" id="UP000834106">
    <property type="component" value="Chromosome 8"/>
</dbReference>
<evidence type="ECO:0008006" key="4">
    <source>
        <dbReference type="Google" id="ProtNLM"/>
    </source>
</evidence>
<keyword evidence="3" id="KW-1185">Reference proteome</keyword>
<dbReference type="AlphaFoldDB" id="A0AAD1ZFK3"/>